<organism evidence="1 2">
    <name type="scientific">Drosophila lebanonensis</name>
    <name type="common">Fruit fly</name>
    <name type="synonym">Scaptodrosophila lebanonensis</name>
    <dbReference type="NCBI Taxonomy" id="7225"/>
    <lineage>
        <taxon>Eukaryota</taxon>
        <taxon>Metazoa</taxon>
        <taxon>Ecdysozoa</taxon>
        <taxon>Arthropoda</taxon>
        <taxon>Hexapoda</taxon>
        <taxon>Insecta</taxon>
        <taxon>Pterygota</taxon>
        <taxon>Neoptera</taxon>
        <taxon>Endopterygota</taxon>
        <taxon>Diptera</taxon>
        <taxon>Brachycera</taxon>
        <taxon>Muscomorpha</taxon>
        <taxon>Ephydroidea</taxon>
        <taxon>Drosophilidae</taxon>
        <taxon>Scaptodrosophila</taxon>
    </lineage>
</organism>
<sequence>MGEEQRNAYLDNVRLEDMLPPCPKFKTTMQTHYIEHKNLKRRQPCLKTKQKDESLISGHYLNNLNVKDLQMKTRTWPRSMDWREDYRQFLRRMSWCNDEIFKLFFECPKVRYDVAEQFLRDLQKTVYCMDYSPKDFTSLVSQKLYFQNRKYDQKITDYQTTYANYYNRIQEVGAFRRLMYCEPKPKDISLEEFNTEMRKLFKKYNLTTYFDEICGPALMKAKDGIMPSGPIDKYTLRKH</sequence>
<gene>
    <name evidence="2" type="primary">LOC115625584</name>
</gene>
<protein>
    <submittedName>
        <fullName evidence="2">Uncharacterized protein LOC115625584</fullName>
    </submittedName>
</protein>
<dbReference type="OrthoDB" id="8049495at2759"/>
<dbReference type="AlphaFoldDB" id="A0A6J2TN36"/>
<reference evidence="2" key="1">
    <citation type="submission" date="2025-08" db="UniProtKB">
        <authorList>
            <consortium name="RefSeq"/>
        </authorList>
    </citation>
    <scope>IDENTIFICATION</scope>
    <source>
        <strain evidence="2">11010-0011.00</strain>
        <tissue evidence="2">Whole body</tissue>
    </source>
</reference>
<keyword evidence="1" id="KW-1185">Reference proteome</keyword>
<evidence type="ECO:0000313" key="1">
    <source>
        <dbReference type="Proteomes" id="UP000504634"/>
    </source>
</evidence>
<proteinExistence type="predicted"/>
<dbReference type="GeneID" id="115625584"/>
<dbReference type="RefSeq" id="XP_030376548.1">
    <property type="nucleotide sequence ID" value="XM_030520688.1"/>
</dbReference>
<evidence type="ECO:0000313" key="2">
    <source>
        <dbReference type="RefSeq" id="XP_030376548.1"/>
    </source>
</evidence>
<dbReference type="Proteomes" id="UP000504634">
    <property type="component" value="Unplaced"/>
</dbReference>
<accession>A0A6J2TN36</accession>
<name>A0A6J2TN36_DROLE</name>